<keyword evidence="1" id="KW-0472">Membrane</keyword>
<keyword evidence="3" id="KW-1185">Reference proteome</keyword>
<evidence type="ECO:0000313" key="2">
    <source>
        <dbReference type="EMBL" id="ORY56499.1"/>
    </source>
</evidence>
<accession>A0A1Y2DB59</accession>
<dbReference type="Proteomes" id="UP000193920">
    <property type="component" value="Unassembled WGS sequence"/>
</dbReference>
<evidence type="ECO:0000256" key="1">
    <source>
        <dbReference type="SAM" id="Phobius"/>
    </source>
</evidence>
<feature type="transmembrane region" description="Helical" evidence="1">
    <location>
        <begin position="111"/>
        <end position="131"/>
    </location>
</feature>
<comment type="caution">
    <text evidence="2">The sequence shown here is derived from an EMBL/GenBank/DDBJ whole genome shotgun (WGS) entry which is preliminary data.</text>
</comment>
<dbReference type="AlphaFoldDB" id="A0A1Y2DB59"/>
<reference evidence="2 3" key="1">
    <citation type="submission" date="2016-08" db="EMBL/GenBank/DDBJ databases">
        <title>A Parts List for Fungal Cellulosomes Revealed by Comparative Genomics.</title>
        <authorList>
            <consortium name="DOE Joint Genome Institute"/>
            <person name="Haitjema C.H."/>
            <person name="Gilmore S.P."/>
            <person name="Henske J.K."/>
            <person name="Solomon K.V."/>
            <person name="De Groot R."/>
            <person name="Kuo A."/>
            <person name="Mondo S.J."/>
            <person name="Salamov A.A."/>
            <person name="Labutti K."/>
            <person name="Zhao Z."/>
            <person name="Chiniquy J."/>
            <person name="Barry K."/>
            <person name="Brewer H.M."/>
            <person name="Purvine S.O."/>
            <person name="Wright A.T."/>
            <person name="Boxma B."/>
            <person name="Van Alen T."/>
            <person name="Hackstein J.H."/>
            <person name="Baker S.E."/>
            <person name="Grigoriev I.V."/>
            <person name="O'Malley M.A."/>
        </authorList>
    </citation>
    <scope>NUCLEOTIDE SEQUENCE [LARGE SCALE GENOMIC DNA]</scope>
    <source>
        <strain evidence="2 3">G1</strain>
    </source>
</reference>
<evidence type="ECO:0000313" key="3">
    <source>
        <dbReference type="Proteomes" id="UP000193920"/>
    </source>
</evidence>
<protein>
    <submittedName>
        <fullName evidence="2">Uncharacterized protein</fullName>
    </submittedName>
</protein>
<organism evidence="2 3">
    <name type="scientific">Neocallimastix californiae</name>
    <dbReference type="NCBI Taxonomy" id="1754190"/>
    <lineage>
        <taxon>Eukaryota</taxon>
        <taxon>Fungi</taxon>
        <taxon>Fungi incertae sedis</taxon>
        <taxon>Chytridiomycota</taxon>
        <taxon>Chytridiomycota incertae sedis</taxon>
        <taxon>Neocallimastigomycetes</taxon>
        <taxon>Neocallimastigales</taxon>
        <taxon>Neocallimastigaceae</taxon>
        <taxon>Neocallimastix</taxon>
    </lineage>
</organism>
<keyword evidence="1" id="KW-1133">Transmembrane helix</keyword>
<sequence>MQNAFLQVKMMQKGLLYEFSLINVNPYIGGRNPLLYIADPYLKINIKEKYFDHTNELYLLKFILQNKEKLNIKDFILKNDIEKTKFQLYKNYQINSGLYFRKKIMKKIKNFDVLVHNYNVVVFVIIIDSLIRDNIFDIHI</sequence>
<name>A0A1Y2DB59_9FUNG</name>
<gene>
    <name evidence="2" type="ORF">LY90DRAFT_669374</name>
</gene>
<dbReference type="EMBL" id="MCOG01000073">
    <property type="protein sequence ID" value="ORY56499.1"/>
    <property type="molecule type" value="Genomic_DNA"/>
</dbReference>
<keyword evidence="1" id="KW-0812">Transmembrane</keyword>
<proteinExistence type="predicted"/>